<proteinExistence type="predicted"/>
<evidence type="ECO:0008006" key="5">
    <source>
        <dbReference type="Google" id="ProtNLM"/>
    </source>
</evidence>
<evidence type="ECO:0000313" key="1">
    <source>
        <dbReference type="EMBL" id="HCO69519.1"/>
    </source>
</evidence>
<reference evidence="2" key="1">
    <citation type="journal article" date="2015" name="MBio">
        <title>Genome-resolved metagenomic analysis reveals roles for candidate phyla and other microbial community members in biogeochemical transformations in oil reservoirs.</title>
        <authorList>
            <person name="Hu P."/>
            <person name="Tom L."/>
            <person name="Singh A."/>
            <person name="Thomas B.C."/>
            <person name="Baker B.J."/>
            <person name="Piceno Y.M."/>
            <person name="Andersen G.L."/>
            <person name="Banfield J.F."/>
        </authorList>
    </citation>
    <scope>NUCLEOTIDE SEQUENCE [LARGE SCALE GENOMIC DNA]</scope>
    <source>
        <strain evidence="2">46_70</strain>
    </source>
</reference>
<comment type="caution">
    <text evidence="2">The sequence shown here is derived from an EMBL/GenBank/DDBJ whole genome shotgun (WGS) entry which is preliminary data.</text>
</comment>
<evidence type="ECO:0000313" key="4">
    <source>
        <dbReference type="Proteomes" id="UP000264215"/>
    </source>
</evidence>
<dbReference type="AlphaFoldDB" id="A0A101I6A4"/>
<dbReference type="Proteomes" id="UP000264215">
    <property type="component" value="Unassembled WGS sequence"/>
</dbReference>
<dbReference type="EMBL" id="LGGW01000080">
    <property type="protein sequence ID" value="KUK89597.1"/>
    <property type="molecule type" value="Genomic_DNA"/>
</dbReference>
<evidence type="ECO:0000313" key="2">
    <source>
        <dbReference type="EMBL" id="KUK89597.1"/>
    </source>
</evidence>
<dbReference type="InterPro" id="IPR016155">
    <property type="entry name" value="Mopterin_synth/thiamin_S_b"/>
</dbReference>
<gene>
    <name evidence="1" type="ORF">DIT26_02870</name>
    <name evidence="2" type="ORF">XE02_0954</name>
</gene>
<reference evidence="3" key="2">
    <citation type="journal article" date="2015" name="MBio">
        <title>Genome-Resolved Metagenomic Analysis Reveals Roles for Candidate Phyla and Other Microbial Community Members in Biogeochemical Transformations in Oil Reservoirs.</title>
        <authorList>
            <person name="Hu P."/>
            <person name="Tom L."/>
            <person name="Singh A."/>
            <person name="Thomas B.C."/>
            <person name="Baker B.J."/>
            <person name="Piceno Y.M."/>
            <person name="Andersen G.L."/>
            <person name="Banfield J.F."/>
        </authorList>
    </citation>
    <scope>NUCLEOTIDE SEQUENCE [LARGE SCALE GENOMIC DNA]</scope>
</reference>
<sequence>MKVEFEDEILDLEGGISVRELLINLNVDSDRYIVLKDRKMADLDCFLDDDSEVLIIKAIVGG</sequence>
<evidence type="ECO:0000313" key="3">
    <source>
        <dbReference type="Proteomes" id="UP000055014"/>
    </source>
</evidence>
<name>A0A101I6A4_9BACT</name>
<protein>
    <recommendedName>
        <fullName evidence="5">Thiamine biosynthesis protein ThiS</fullName>
    </recommendedName>
</protein>
<dbReference type="EMBL" id="DQBS01000069">
    <property type="protein sequence ID" value="HCO69519.1"/>
    <property type="molecule type" value="Genomic_DNA"/>
</dbReference>
<organism evidence="2 3">
    <name type="scientific">Mesotoga infera</name>
    <dbReference type="NCBI Taxonomy" id="1236046"/>
    <lineage>
        <taxon>Bacteria</taxon>
        <taxon>Thermotogati</taxon>
        <taxon>Thermotogota</taxon>
        <taxon>Thermotogae</taxon>
        <taxon>Kosmotogales</taxon>
        <taxon>Kosmotogaceae</taxon>
        <taxon>Mesotoga</taxon>
    </lineage>
</organism>
<accession>A0A101I6A4</accession>
<dbReference type="Proteomes" id="UP000055014">
    <property type="component" value="Unassembled WGS sequence"/>
</dbReference>
<dbReference type="SUPFAM" id="SSF54285">
    <property type="entry name" value="MoaD/ThiS"/>
    <property type="match status" value="1"/>
</dbReference>
<reference evidence="1 4" key="3">
    <citation type="journal article" date="2018" name="Nat. Biotechnol.">
        <title>A standardized bacterial taxonomy based on genome phylogeny substantially revises the tree of life.</title>
        <authorList>
            <person name="Parks D.H."/>
            <person name="Chuvochina M."/>
            <person name="Waite D.W."/>
            <person name="Rinke C."/>
            <person name="Skarshewski A."/>
            <person name="Chaumeil P.A."/>
            <person name="Hugenholtz P."/>
        </authorList>
    </citation>
    <scope>NUCLEOTIDE SEQUENCE [LARGE SCALE GENOMIC DNA]</scope>
    <source>
        <strain evidence="1">UBA9905</strain>
    </source>
</reference>